<evidence type="ECO:0000256" key="1">
    <source>
        <dbReference type="SAM" id="SignalP"/>
    </source>
</evidence>
<dbReference type="STRING" id="146891.A9601_14351"/>
<sequence>MGKYTLLLFKLIFFSAILSTDNMVLANEKIKAIEQENKGKDWIEEIKGEIKAIEQENEGKDWIEELKEEIREVDQERNVKDKISTEKEKKKKVSKKKILKKLERVYQKKESI</sequence>
<dbReference type="Proteomes" id="UP000002590">
    <property type="component" value="Chromosome"/>
</dbReference>
<dbReference type="RefSeq" id="WP_011818855.1">
    <property type="nucleotide sequence ID" value="NC_008816.1"/>
</dbReference>
<evidence type="ECO:0000313" key="2">
    <source>
        <dbReference type="EMBL" id="ABM70718.1"/>
    </source>
</evidence>
<keyword evidence="1" id="KW-0732">Signal</keyword>
<evidence type="ECO:0000313" key="3">
    <source>
        <dbReference type="Proteomes" id="UP000002590"/>
    </source>
</evidence>
<gene>
    <name evidence="2" type="ordered locus">A9601_14351</name>
</gene>
<feature type="signal peptide" evidence="1">
    <location>
        <begin position="1"/>
        <end position="26"/>
    </location>
</feature>
<accession>A2BSF7</accession>
<dbReference type="KEGG" id="pmb:A9601_14351"/>
<organism evidence="2 3">
    <name type="scientific">Prochlorococcus marinus (strain AS9601)</name>
    <dbReference type="NCBI Taxonomy" id="146891"/>
    <lineage>
        <taxon>Bacteria</taxon>
        <taxon>Bacillati</taxon>
        <taxon>Cyanobacteriota</taxon>
        <taxon>Cyanophyceae</taxon>
        <taxon>Synechococcales</taxon>
        <taxon>Prochlorococcaceae</taxon>
        <taxon>Prochlorococcus</taxon>
    </lineage>
</organism>
<dbReference type="HOGENOM" id="CLU_2143625_0_0_3"/>
<dbReference type="EMBL" id="CP000551">
    <property type="protein sequence ID" value="ABM70718.1"/>
    <property type="molecule type" value="Genomic_DNA"/>
</dbReference>
<dbReference type="AlphaFoldDB" id="A2BSF7"/>
<proteinExistence type="predicted"/>
<protein>
    <submittedName>
        <fullName evidence="2">Uncharacterized protein</fullName>
    </submittedName>
</protein>
<feature type="chain" id="PRO_5002642872" evidence="1">
    <location>
        <begin position="27"/>
        <end position="112"/>
    </location>
</feature>
<name>A2BSF7_PROMS</name>
<reference evidence="2 3" key="1">
    <citation type="journal article" date="2007" name="PLoS Genet.">
        <title>Patterns and implications of gene gain and loss in the evolution of Prochlorococcus.</title>
        <authorList>
            <person name="Kettler G.C."/>
            <person name="Martiny A.C."/>
            <person name="Huang K."/>
            <person name="Zucker J."/>
            <person name="Coleman M.L."/>
            <person name="Rodrigue S."/>
            <person name="Chen F."/>
            <person name="Lapidus A."/>
            <person name="Ferriera S."/>
            <person name="Johnson J."/>
            <person name="Steglich C."/>
            <person name="Church G.M."/>
            <person name="Richardson P."/>
            <person name="Chisholm S.W."/>
        </authorList>
    </citation>
    <scope>NUCLEOTIDE SEQUENCE [LARGE SCALE GENOMIC DNA]</scope>
    <source>
        <strain evidence="2 3">AS9601</strain>
    </source>
</reference>